<evidence type="ECO:0000313" key="1">
    <source>
        <dbReference type="EMBL" id="MPC23688.1"/>
    </source>
</evidence>
<organism evidence="1 2">
    <name type="scientific">Portunus trituberculatus</name>
    <name type="common">Swimming crab</name>
    <name type="synonym">Neptunus trituberculatus</name>
    <dbReference type="NCBI Taxonomy" id="210409"/>
    <lineage>
        <taxon>Eukaryota</taxon>
        <taxon>Metazoa</taxon>
        <taxon>Ecdysozoa</taxon>
        <taxon>Arthropoda</taxon>
        <taxon>Crustacea</taxon>
        <taxon>Multicrustacea</taxon>
        <taxon>Malacostraca</taxon>
        <taxon>Eumalacostraca</taxon>
        <taxon>Eucarida</taxon>
        <taxon>Decapoda</taxon>
        <taxon>Pleocyemata</taxon>
        <taxon>Brachyura</taxon>
        <taxon>Eubrachyura</taxon>
        <taxon>Portunoidea</taxon>
        <taxon>Portunidae</taxon>
        <taxon>Portuninae</taxon>
        <taxon>Portunus</taxon>
    </lineage>
</organism>
<dbReference type="Proteomes" id="UP000324222">
    <property type="component" value="Unassembled WGS sequence"/>
</dbReference>
<proteinExistence type="predicted"/>
<reference evidence="1 2" key="1">
    <citation type="submission" date="2019-05" db="EMBL/GenBank/DDBJ databases">
        <title>Another draft genome of Portunus trituberculatus and its Hox gene families provides insights of decapod evolution.</title>
        <authorList>
            <person name="Jeong J.-H."/>
            <person name="Song I."/>
            <person name="Kim S."/>
            <person name="Choi T."/>
            <person name="Kim D."/>
            <person name="Ryu S."/>
            <person name="Kim W."/>
        </authorList>
    </citation>
    <scope>NUCLEOTIDE SEQUENCE [LARGE SCALE GENOMIC DNA]</scope>
    <source>
        <tissue evidence="1">Muscle</tissue>
    </source>
</reference>
<keyword evidence="2" id="KW-1185">Reference proteome</keyword>
<protein>
    <submittedName>
        <fullName evidence="1">Uncharacterized protein</fullName>
    </submittedName>
</protein>
<sequence length="80" mass="8675">MNLSLAKFTFDGRVATDHRVHAWRFESKLGGRTANHVAPHVGTNSADLLPTWPLPAQQVVPVGLRTMVVASRMKVGEGKG</sequence>
<gene>
    <name evidence="1" type="ORF">E2C01_016747</name>
</gene>
<dbReference type="EMBL" id="VSRR010001240">
    <property type="protein sequence ID" value="MPC23688.1"/>
    <property type="molecule type" value="Genomic_DNA"/>
</dbReference>
<dbReference type="AlphaFoldDB" id="A0A5B7DQM8"/>
<comment type="caution">
    <text evidence="1">The sequence shown here is derived from an EMBL/GenBank/DDBJ whole genome shotgun (WGS) entry which is preliminary data.</text>
</comment>
<evidence type="ECO:0000313" key="2">
    <source>
        <dbReference type="Proteomes" id="UP000324222"/>
    </source>
</evidence>
<accession>A0A5B7DQM8</accession>
<name>A0A5B7DQM8_PORTR</name>